<sequence>MIILEFIFTLLAAYAGNYIGRYISVNNGTYTKADPFAFENLNHEVNWVLAIVLMVII</sequence>
<gene>
    <name evidence="1" type="ORF">VH12019_00045</name>
</gene>
<dbReference type="EMBL" id="MN794232">
    <property type="protein sequence ID" value="QHJ74372.1"/>
    <property type="molecule type" value="Genomic_DNA"/>
</dbReference>
<accession>A0A6B9SYX4</accession>
<organism evidence="1 2">
    <name type="scientific">Vibrio phage VH1_2019</name>
    <dbReference type="NCBI Taxonomy" id="2686307"/>
    <lineage>
        <taxon>Viruses</taxon>
        <taxon>Duplodnaviria</taxon>
        <taxon>Heunggongvirae</taxon>
        <taxon>Uroviricota</taxon>
        <taxon>Caudoviricetes</taxon>
        <taxon>Pantevenvirales</taxon>
        <taxon>Straboviridae</taxon>
        <taxon>Schizotequatrovirus</taxon>
        <taxon>Schizotequatrovirus KVP40</taxon>
    </lineage>
</organism>
<name>A0A6B9SYX4_9CAUD</name>
<evidence type="ECO:0000313" key="1">
    <source>
        <dbReference type="EMBL" id="QHJ74372.1"/>
    </source>
</evidence>
<proteinExistence type="predicted"/>
<evidence type="ECO:0000313" key="2">
    <source>
        <dbReference type="Proteomes" id="UP000464957"/>
    </source>
</evidence>
<reference evidence="1 2" key="1">
    <citation type="submission" date="2019-12" db="EMBL/GenBank/DDBJ databases">
        <authorList>
            <person name="Harris M."/>
            <person name="Ho T.C."/>
            <person name="Fruchtman H."/>
            <person name="Garin M."/>
            <person name="Kubatin V."/>
            <person name="Lu T."/>
            <person name="Xue L."/>
            <person name="Marr M.T."/>
        </authorList>
    </citation>
    <scope>NUCLEOTIDE SEQUENCE [LARGE SCALE GENOMIC DNA]</scope>
</reference>
<protein>
    <submittedName>
        <fullName evidence="1">Uncharacterized protein</fullName>
    </submittedName>
</protein>
<dbReference type="Proteomes" id="UP000464957">
    <property type="component" value="Segment"/>
</dbReference>